<keyword evidence="6 9" id="KW-1133">Transmembrane helix</keyword>
<gene>
    <name evidence="11" type="primary">TIM22</name>
    <name evidence="11" type="ORF">MYAM1_001103</name>
</gene>
<dbReference type="GO" id="GO:0042721">
    <property type="term" value="C:TIM22 mitochondrial import inner membrane insertion complex"/>
    <property type="evidence" value="ECO:0007669"/>
    <property type="project" value="UniProtKB-UniRule"/>
</dbReference>
<keyword evidence="5 9" id="KW-0999">Mitochondrion inner membrane</keyword>
<dbReference type="GO" id="GO:0045039">
    <property type="term" value="P:protein insertion into mitochondrial inner membrane"/>
    <property type="evidence" value="ECO:0007669"/>
    <property type="project" value="UniProtKB-UniRule"/>
</dbReference>
<accession>A0AAJ5YT99</accession>
<keyword evidence="12" id="KW-1185">Reference proteome</keyword>
<evidence type="ECO:0000256" key="9">
    <source>
        <dbReference type="RuleBase" id="RU367038"/>
    </source>
</evidence>
<dbReference type="EMBL" id="CP119943">
    <property type="protein sequence ID" value="WFC98376.1"/>
    <property type="molecule type" value="Genomic_DNA"/>
</dbReference>
<dbReference type="AlphaFoldDB" id="A0AAJ5YT99"/>
<name>A0AAJ5YT99_9BASI</name>
<dbReference type="InterPro" id="IPR039175">
    <property type="entry name" value="TIM22"/>
</dbReference>
<evidence type="ECO:0000256" key="6">
    <source>
        <dbReference type="ARBA" id="ARBA00022989"/>
    </source>
</evidence>
<dbReference type="Proteomes" id="UP001219567">
    <property type="component" value="Chromosome 1"/>
</dbReference>
<evidence type="ECO:0000256" key="10">
    <source>
        <dbReference type="SAM" id="MobiDB-lite"/>
    </source>
</evidence>
<comment type="subcellular location">
    <subcellularLocation>
        <location evidence="1 9">Mitochondrion inner membrane</location>
        <topology evidence="1 9">Multi-pass membrane protein</topology>
    </subcellularLocation>
</comment>
<evidence type="ECO:0000256" key="1">
    <source>
        <dbReference type="ARBA" id="ARBA00004448"/>
    </source>
</evidence>
<feature type="compositionally biased region" description="Low complexity" evidence="10">
    <location>
        <begin position="123"/>
        <end position="147"/>
    </location>
</feature>
<comment type="caution">
    <text evidence="9">Lacks conserved residue(s) required for the propagation of feature annotation.</text>
</comment>
<comment type="function">
    <text evidence="9">Essential core component of the TIM22 complex, a complex that mediates the import and insertion of multi-pass transmembrane proteins into the mitochondrial inner membrane. In the TIM22 complex, it constitutes the voltage-activated and signal-gated channel. Forms a twin-pore translocase that uses the membrane potential as external driving force in 2 voltage-dependent steps.</text>
</comment>
<keyword evidence="7 9" id="KW-0496">Mitochondrion</keyword>
<keyword evidence="4 9" id="KW-0812">Transmembrane</keyword>
<evidence type="ECO:0000256" key="8">
    <source>
        <dbReference type="ARBA" id="ARBA00023136"/>
    </source>
</evidence>
<organism evidence="11 12">
    <name type="scientific">Malassezia yamatoensis</name>
    <dbReference type="NCBI Taxonomy" id="253288"/>
    <lineage>
        <taxon>Eukaryota</taxon>
        <taxon>Fungi</taxon>
        <taxon>Dikarya</taxon>
        <taxon>Basidiomycota</taxon>
        <taxon>Ustilaginomycotina</taxon>
        <taxon>Malasseziomycetes</taxon>
        <taxon>Malasseziales</taxon>
        <taxon>Malasseziaceae</taxon>
        <taxon>Malassezia</taxon>
    </lineage>
</organism>
<feature type="compositionally biased region" description="Polar residues" evidence="10">
    <location>
        <begin position="95"/>
        <end position="105"/>
    </location>
</feature>
<evidence type="ECO:0000256" key="3">
    <source>
        <dbReference type="ARBA" id="ARBA00020722"/>
    </source>
</evidence>
<dbReference type="PANTHER" id="PTHR14110">
    <property type="entry name" value="MITOCHONDRIAL IMPORT INNER MEMBRANE TRANSLOCASE SUBUNIT TIM22"/>
    <property type="match status" value="1"/>
</dbReference>
<keyword evidence="9" id="KW-0811">Translocation</keyword>
<dbReference type="Pfam" id="PF02466">
    <property type="entry name" value="Tim17"/>
    <property type="match status" value="1"/>
</dbReference>
<keyword evidence="9" id="KW-0813">Transport</keyword>
<feature type="transmembrane region" description="Helical" evidence="9">
    <location>
        <begin position="49"/>
        <end position="71"/>
    </location>
</feature>
<sequence length="269" mass="28041">MPLVAPMYLPGQEPLPEGMTEADREQIKEMTKYQNYTQLAMESCLTKSVMSGVLGFGLGAFFALMSASFALDDPIRQTMAIENAKRLEADAAKKQPTSAKLSSKPITAAPTTEVKPVPAGPVSSALANTANSAGASSSGSGSSSILSKLPGKANVKDLPPPPPPLPDMTTMQSTKQYFVQTGKSMYSSGKGFGKVGALYSGIECVIEGYRAKNDIWNPVLSGFVAGGVLARHSGPQAVIGGGIAFAAFSGAIDLLYVDKLTQLASRDGR</sequence>
<evidence type="ECO:0000313" key="12">
    <source>
        <dbReference type="Proteomes" id="UP001219567"/>
    </source>
</evidence>
<dbReference type="PANTHER" id="PTHR14110:SF0">
    <property type="entry name" value="MITOCHONDRIAL IMPORT INNER MEMBRANE TRANSLOCASE SUBUNIT TIM22"/>
    <property type="match status" value="1"/>
</dbReference>
<evidence type="ECO:0000256" key="7">
    <source>
        <dbReference type="ARBA" id="ARBA00023128"/>
    </source>
</evidence>
<evidence type="ECO:0000256" key="5">
    <source>
        <dbReference type="ARBA" id="ARBA00022792"/>
    </source>
</evidence>
<reference evidence="11 12" key="1">
    <citation type="submission" date="2023-03" db="EMBL/GenBank/DDBJ databases">
        <title>Mating type loci evolution in Malassezia.</title>
        <authorList>
            <person name="Coelho M.A."/>
        </authorList>
    </citation>
    <scope>NUCLEOTIDE SEQUENCE [LARGE SCALE GENOMIC DNA]</scope>
    <source>
        <strain evidence="11 12">CBS 9725</strain>
    </source>
</reference>
<feature type="region of interest" description="Disordered" evidence="10">
    <location>
        <begin position="90"/>
        <end position="168"/>
    </location>
</feature>
<dbReference type="GO" id="GO:0008320">
    <property type="term" value="F:protein transmembrane transporter activity"/>
    <property type="evidence" value="ECO:0007669"/>
    <property type="project" value="UniProtKB-UniRule"/>
</dbReference>
<keyword evidence="8 9" id="KW-0472">Membrane</keyword>
<proteinExistence type="inferred from homology"/>
<protein>
    <recommendedName>
        <fullName evidence="3 9">Mitochondrial import inner membrane translocase subunit TIM22</fullName>
    </recommendedName>
</protein>
<evidence type="ECO:0000256" key="4">
    <source>
        <dbReference type="ARBA" id="ARBA00022692"/>
    </source>
</evidence>
<comment type="subunit">
    <text evidence="9">Component of the TIM22 complex.</text>
</comment>
<evidence type="ECO:0000313" key="11">
    <source>
        <dbReference type="EMBL" id="WFC98376.1"/>
    </source>
</evidence>
<comment type="similarity">
    <text evidence="2 9">Belongs to the Tim17/Tim22/Tim23 family.</text>
</comment>
<evidence type="ECO:0000256" key="2">
    <source>
        <dbReference type="ARBA" id="ARBA00008444"/>
    </source>
</evidence>
<dbReference type="GO" id="GO:0030943">
    <property type="term" value="F:mitochondrion targeting sequence binding"/>
    <property type="evidence" value="ECO:0007669"/>
    <property type="project" value="TreeGrafter"/>
</dbReference>
<keyword evidence="9" id="KW-0653">Protein transport</keyword>